<dbReference type="Gene3D" id="3.30.420.10">
    <property type="entry name" value="Ribonuclease H-like superfamily/Ribonuclease H"/>
    <property type="match status" value="1"/>
</dbReference>
<keyword evidence="2" id="KW-1185">Reference proteome</keyword>
<gene>
    <name evidence="1" type="ORF">CR513_40352</name>
</gene>
<name>A0A371FLP6_MUCPR</name>
<dbReference type="GO" id="GO:0003676">
    <property type="term" value="F:nucleic acid binding"/>
    <property type="evidence" value="ECO:0007669"/>
    <property type="project" value="InterPro"/>
</dbReference>
<evidence type="ECO:0000313" key="1">
    <source>
        <dbReference type="EMBL" id="RDX79246.1"/>
    </source>
</evidence>
<dbReference type="PANTHER" id="PTHR35046:SF9">
    <property type="entry name" value="RNA-DIRECTED DNA POLYMERASE"/>
    <property type="match status" value="1"/>
</dbReference>
<organism evidence="1 2">
    <name type="scientific">Mucuna pruriens</name>
    <name type="common">Velvet bean</name>
    <name type="synonym">Dolichos pruriens</name>
    <dbReference type="NCBI Taxonomy" id="157652"/>
    <lineage>
        <taxon>Eukaryota</taxon>
        <taxon>Viridiplantae</taxon>
        <taxon>Streptophyta</taxon>
        <taxon>Embryophyta</taxon>
        <taxon>Tracheophyta</taxon>
        <taxon>Spermatophyta</taxon>
        <taxon>Magnoliopsida</taxon>
        <taxon>eudicotyledons</taxon>
        <taxon>Gunneridae</taxon>
        <taxon>Pentapetalae</taxon>
        <taxon>rosids</taxon>
        <taxon>fabids</taxon>
        <taxon>Fabales</taxon>
        <taxon>Fabaceae</taxon>
        <taxon>Papilionoideae</taxon>
        <taxon>50 kb inversion clade</taxon>
        <taxon>NPAAA clade</taxon>
        <taxon>indigoferoid/millettioid clade</taxon>
        <taxon>Phaseoleae</taxon>
        <taxon>Mucuna</taxon>
    </lineage>
</organism>
<dbReference type="EMBL" id="QJKJ01008597">
    <property type="protein sequence ID" value="RDX79246.1"/>
    <property type="molecule type" value="Genomic_DNA"/>
</dbReference>
<evidence type="ECO:0000313" key="2">
    <source>
        <dbReference type="Proteomes" id="UP000257109"/>
    </source>
</evidence>
<protein>
    <recommendedName>
        <fullName evidence="3">Integrase zinc-binding domain-containing protein</fullName>
    </recommendedName>
</protein>
<feature type="non-terminal residue" evidence="1">
    <location>
        <position position="1"/>
    </location>
</feature>
<evidence type="ECO:0008006" key="3">
    <source>
        <dbReference type="Google" id="ProtNLM"/>
    </source>
</evidence>
<sequence>MHHMCERCLVCKIAKSKALSTGFYTSPNPYYTLAHFIPCHKSDGTCHIANLFFREVVRLHGLPKSIILRCFIGKILKTWEAWLPHIEFSYNRIINETTSYTPFEFVYGFNLLSPLDLVPLLVLSKANPEGLSKARSMVRLHERARMFMERKVQTTSIRDRPFLMLKRINDNAYVLDMLQEYGSSITFNYFDLSLFNNGSLIQTKETRRVTNEHLCELSWIAFKGP</sequence>
<accession>A0A371FLP6</accession>
<comment type="caution">
    <text evidence="1">The sequence shown here is derived from an EMBL/GenBank/DDBJ whole genome shotgun (WGS) entry which is preliminary data.</text>
</comment>
<dbReference type="InterPro" id="IPR036397">
    <property type="entry name" value="RNaseH_sf"/>
</dbReference>
<dbReference type="OrthoDB" id="1935586at2759"/>
<proteinExistence type="predicted"/>
<reference evidence="1" key="1">
    <citation type="submission" date="2018-05" db="EMBL/GenBank/DDBJ databases">
        <title>Draft genome of Mucuna pruriens seed.</title>
        <authorList>
            <person name="Nnadi N.E."/>
            <person name="Vos R."/>
            <person name="Hasami M.H."/>
            <person name="Devisetty U.K."/>
            <person name="Aguiy J.C."/>
        </authorList>
    </citation>
    <scope>NUCLEOTIDE SEQUENCE [LARGE SCALE GENOMIC DNA]</scope>
    <source>
        <strain evidence="1">JCA_2017</strain>
    </source>
</reference>
<dbReference type="Proteomes" id="UP000257109">
    <property type="component" value="Unassembled WGS sequence"/>
</dbReference>
<dbReference type="PANTHER" id="PTHR35046">
    <property type="entry name" value="ZINC KNUCKLE (CCHC-TYPE) FAMILY PROTEIN"/>
    <property type="match status" value="1"/>
</dbReference>
<dbReference type="AlphaFoldDB" id="A0A371FLP6"/>